<dbReference type="Pfam" id="PF06283">
    <property type="entry name" value="ThuA"/>
    <property type="match status" value="1"/>
</dbReference>
<organism evidence="2 3">
    <name type="scientific">Enterococcus gallinarum</name>
    <dbReference type="NCBI Taxonomy" id="1353"/>
    <lineage>
        <taxon>Bacteria</taxon>
        <taxon>Bacillati</taxon>
        <taxon>Bacillota</taxon>
        <taxon>Bacilli</taxon>
        <taxon>Lactobacillales</taxon>
        <taxon>Enterococcaceae</taxon>
        <taxon>Enterococcus</taxon>
    </lineage>
</organism>
<dbReference type="InterPro" id="IPR029062">
    <property type="entry name" value="Class_I_gatase-like"/>
</dbReference>
<dbReference type="InterPro" id="IPR029010">
    <property type="entry name" value="ThuA-like"/>
</dbReference>
<dbReference type="AlphaFoldDB" id="A0A6I4XHY6"/>
<comment type="caution">
    <text evidence="2">The sequence shown here is derived from an EMBL/GenBank/DDBJ whole genome shotgun (WGS) entry which is preliminary data.</text>
</comment>
<dbReference type="RefSeq" id="WP_003128200.1">
    <property type="nucleotide sequence ID" value="NZ_CABGTZ010000006.1"/>
</dbReference>
<dbReference type="EMBL" id="WVTI01000003">
    <property type="protein sequence ID" value="MXS25391.1"/>
    <property type="molecule type" value="Genomic_DNA"/>
</dbReference>
<evidence type="ECO:0000313" key="3">
    <source>
        <dbReference type="Proteomes" id="UP000439965"/>
    </source>
</evidence>
<accession>A0A6I4XHY6</accession>
<proteinExistence type="predicted"/>
<dbReference type="Proteomes" id="UP000439965">
    <property type="component" value="Unassembled WGS sequence"/>
</dbReference>
<protein>
    <recommendedName>
        <fullName evidence="1">ThuA-like domain-containing protein</fullName>
    </recommendedName>
</protein>
<evidence type="ECO:0000313" key="2">
    <source>
        <dbReference type="EMBL" id="MXS25391.1"/>
    </source>
</evidence>
<evidence type="ECO:0000259" key="1">
    <source>
        <dbReference type="Pfam" id="PF06283"/>
    </source>
</evidence>
<name>A0A6I4XHY6_ENTGA</name>
<reference evidence="2 3" key="1">
    <citation type="submission" date="2019-04" db="EMBL/GenBank/DDBJ databases">
        <title>Step-wise assembly of the neonatal virome modulated by breast feeding.</title>
        <authorList>
            <person name="Liang G."/>
            <person name="Bushman F."/>
        </authorList>
    </citation>
    <scope>NUCLEOTIDE SEQUENCE [LARGE SCALE GENOMIC DNA]</scope>
    <source>
        <strain evidence="2 3">E3404</strain>
    </source>
</reference>
<sequence>MKKVVSILGDPYHPHEPLVQFIQTILKKLPQKTYWKDSGMEELGKELGDKPDLVILSKENRLSLGDAVKNMWLTKELDHALENYVAEGGNLLALHSGLSCYPETSRYHQLLKGRFVHHPKQTQVTYQLTDGTSFSFYDEHYFTQVKQEETEIFLRSFSIYGESLAAWRHSYGKGKVLCYTPAHSLAGMLEDMNQRTLIENILWFFESK</sequence>
<feature type="domain" description="ThuA-like" evidence="1">
    <location>
        <begin position="69"/>
        <end position="203"/>
    </location>
</feature>
<dbReference type="Gene3D" id="3.40.50.880">
    <property type="match status" value="1"/>
</dbReference>
<dbReference type="SUPFAM" id="SSF52317">
    <property type="entry name" value="Class I glutamine amidotransferase-like"/>
    <property type="match status" value="1"/>
</dbReference>
<gene>
    <name evidence="2" type="ORF">GTI89_04790</name>
</gene>